<dbReference type="InterPro" id="IPR004358">
    <property type="entry name" value="Sig_transdc_His_kin-like_C"/>
</dbReference>
<dbReference type="SUPFAM" id="SSF55874">
    <property type="entry name" value="ATPase domain of HSP90 chaperone/DNA topoisomerase II/histidine kinase"/>
    <property type="match status" value="1"/>
</dbReference>
<dbReference type="RefSeq" id="WP_212676106.1">
    <property type="nucleotide sequence ID" value="NZ_JAGSPJ010000005.1"/>
</dbReference>
<accession>A0A941E3T5</accession>
<keyword evidence="4" id="KW-0597">Phosphoprotein</keyword>
<comment type="catalytic activity">
    <reaction evidence="1">
        <text>ATP + protein L-histidine = ADP + protein N-phospho-L-histidine.</text>
        <dbReference type="EC" id="2.7.13.3"/>
    </reaction>
</comment>
<dbReference type="InterPro" id="IPR036097">
    <property type="entry name" value="HisK_dim/P_sf"/>
</dbReference>
<dbReference type="PANTHER" id="PTHR45436:SF14">
    <property type="entry name" value="SENSOR PROTEIN QSEC"/>
    <property type="match status" value="1"/>
</dbReference>
<keyword evidence="6 13" id="KW-0812">Transmembrane</keyword>
<keyword evidence="9" id="KW-0067">ATP-binding</keyword>
<dbReference type="CDD" id="cd00082">
    <property type="entry name" value="HisKA"/>
    <property type="match status" value="1"/>
</dbReference>
<evidence type="ECO:0000256" key="13">
    <source>
        <dbReference type="SAM" id="Phobius"/>
    </source>
</evidence>
<dbReference type="InterPro" id="IPR003594">
    <property type="entry name" value="HATPase_dom"/>
</dbReference>
<evidence type="ECO:0000313" key="16">
    <source>
        <dbReference type="Proteomes" id="UP000678545"/>
    </source>
</evidence>
<dbReference type="EC" id="2.7.13.3" evidence="3"/>
<proteinExistence type="predicted"/>
<keyword evidence="11" id="KW-0902">Two-component regulatory system</keyword>
<evidence type="ECO:0000256" key="11">
    <source>
        <dbReference type="ARBA" id="ARBA00023012"/>
    </source>
</evidence>
<reference evidence="15" key="1">
    <citation type="submission" date="2021-04" db="EMBL/GenBank/DDBJ databases">
        <title>novel species isolated from subtropical streams in China.</title>
        <authorList>
            <person name="Lu H."/>
        </authorList>
    </citation>
    <scope>NUCLEOTIDE SEQUENCE</scope>
    <source>
        <strain evidence="15">FT137W</strain>
    </source>
</reference>
<dbReference type="GO" id="GO:0005524">
    <property type="term" value="F:ATP binding"/>
    <property type="evidence" value="ECO:0007669"/>
    <property type="project" value="UniProtKB-KW"/>
</dbReference>
<comment type="subcellular location">
    <subcellularLocation>
        <location evidence="2">Membrane</location>
        <topology evidence="2">Multi-pass membrane protein</topology>
    </subcellularLocation>
</comment>
<keyword evidence="5" id="KW-0808">Transferase</keyword>
<keyword evidence="10 13" id="KW-1133">Transmembrane helix</keyword>
<feature type="transmembrane region" description="Helical" evidence="13">
    <location>
        <begin position="159"/>
        <end position="178"/>
    </location>
</feature>
<dbReference type="AlphaFoldDB" id="A0A941E3T5"/>
<dbReference type="Pfam" id="PF00512">
    <property type="entry name" value="HisKA"/>
    <property type="match status" value="1"/>
</dbReference>
<feature type="transmembrane region" description="Helical" evidence="13">
    <location>
        <begin position="12"/>
        <end position="34"/>
    </location>
</feature>
<keyword evidence="12 13" id="KW-0472">Membrane</keyword>
<evidence type="ECO:0000256" key="5">
    <source>
        <dbReference type="ARBA" id="ARBA00022679"/>
    </source>
</evidence>
<name>A0A941E3T5_9BURK</name>
<keyword evidence="7" id="KW-0547">Nucleotide-binding</keyword>
<evidence type="ECO:0000256" key="12">
    <source>
        <dbReference type="ARBA" id="ARBA00023136"/>
    </source>
</evidence>
<evidence type="ECO:0000256" key="1">
    <source>
        <dbReference type="ARBA" id="ARBA00000085"/>
    </source>
</evidence>
<dbReference type="Gene3D" id="1.10.287.130">
    <property type="match status" value="1"/>
</dbReference>
<comment type="caution">
    <text evidence="15">The sequence shown here is derived from an EMBL/GenBank/DDBJ whole genome shotgun (WGS) entry which is preliminary data.</text>
</comment>
<dbReference type="GO" id="GO:0005886">
    <property type="term" value="C:plasma membrane"/>
    <property type="evidence" value="ECO:0007669"/>
    <property type="project" value="TreeGrafter"/>
</dbReference>
<dbReference type="PROSITE" id="PS50109">
    <property type="entry name" value="HIS_KIN"/>
    <property type="match status" value="1"/>
</dbReference>
<organism evidence="15 16">
    <name type="scientific">Undibacterium fentianense</name>
    <dbReference type="NCBI Taxonomy" id="2828728"/>
    <lineage>
        <taxon>Bacteria</taxon>
        <taxon>Pseudomonadati</taxon>
        <taxon>Pseudomonadota</taxon>
        <taxon>Betaproteobacteria</taxon>
        <taxon>Burkholderiales</taxon>
        <taxon>Oxalobacteraceae</taxon>
        <taxon>Undibacterium</taxon>
    </lineage>
</organism>
<evidence type="ECO:0000256" key="7">
    <source>
        <dbReference type="ARBA" id="ARBA00022741"/>
    </source>
</evidence>
<dbReference type="SMART" id="SM00387">
    <property type="entry name" value="HATPase_c"/>
    <property type="match status" value="1"/>
</dbReference>
<dbReference type="EMBL" id="JAGSPJ010000005">
    <property type="protein sequence ID" value="MBR7800991.1"/>
    <property type="molecule type" value="Genomic_DNA"/>
</dbReference>
<dbReference type="PANTHER" id="PTHR45436">
    <property type="entry name" value="SENSOR HISTIDINE KINASE YKOH"/>
    <property type="match status" value="1"/>
</dbReference>
<dbReference type="GO" id="GO:0000155">
    <property type="term" value="F:phosphorelay sensor kinase activity"/>
    <property type="evidence" value="ECO:0007669"/>
    <property type="project" value="InterPro"/>
</dbReference>
<dbReference type="PRINTS" id="PR00344">
    <property type="entry name" value="BCTRLSENSOR"/>
</dbReference>
<dbReference type="InterPro" id="IPR003661">
    <property type="entry name" value="HisK_dim/P_dom"/>
</dbReference>
<dbReference type="Proteomes" id="UP000678545">
    <property type="component" value="Unassembled WGS sequence"/>
</dbReference>
<keyword evidence="16" id="KW-1185">Reference proteome</keyword>
<sequence length="458" mass="51104">MKTAKPSSLQSELIALVLGTVLAVFILIASLTWLDASHEIDEILDSHLTQAASLLVVQEANEIGENEQQIDAPVLHRYAQKTLFQVFHEGRLSLRSANAPITPIRPIDQYFTAGFSTIKIDENSWRVFATHGAESDIKVFVAEKIETRASILQAVFRSVLVPLGLALPALGLAIWWSIRRGMRPLRHLSYTLQQRNAGSLEPLSTEHCNIEILPMLNALNDLFQRTNALHQAEQRFTADAAHELRTPIAALRAQAQVAMAESDPIRRQLAMQNTLTACDRAGRLVDQLLTLAKLENQAQIALQSTHLSRLIKQCLADLAPRAVHKQQQLSFDCDDGISDQIQANELLLTVLFRNLIDNAIRYSPSHAIINIRLNKVDKKLCVEIEDSGNGLDQAAIDRLGERFFRTTEQHESGSGLGWSIVRRIAEVHQLVIKTSRSEQLGGFMIHIEFQSQSQPEQA</sequence>
<evidence type="ECO:0000256" key="10">
    <source>
        <dbReference type="ARBA" id="ARBA00022989"/>
    </source>
</evidence>
<dbReference type="Gene3D" id="3.30.565.10">
    <property type="entry name" value="Histidine kinase-like ATPase, C-terminal domain"/>
    <property type="match status" value="1"/>
</dbReference>
<dbReference type="CDD" id="cd00075">
    <property type="entry name" value="HATPase"/>
    <property type="match status" value="1"/>
</dbReference>
<evidence type="ECO:0000256" key="4">
    <source>
        <dbReference type="ARBA" id="ARBA00022553"/>
    </source>
</evidence>
<evidence type="ECO:0000313" key="15">
    <source>
        <dbReference type="EMBL" id="MBR7800991.1"/>
    </source>
</evidence>
<evidence type="ECO:0000256" key="9">
    <source>
        <dbReference type="ARBA" id="ARBA00022840"/>
    </source>
</evidence>
<keyword evidence="8" id="KW-0418">Kinase</keyword>
<dbReference type="InterPro" id="IPR005467">
    <property type="entry name" value="His_kinase_dom"/>
</dbReference>
<dbReference type="SMART" id="SM00388">
    <property type="entry name" value="HisKA"/>
    <property type="match status" value="1"/>
</dbReference>
<evidence type="ECO:0000256" key="2">
    <source>
        <dbReference type="ARBA" id="ARBA00004141"/>
    </source>
</evidence>
<dbReference type="InterPro" id="IPR050428">
    <property type="entry name" value="TCS_sensor_his_kinase"/>
</dbReference>
<feature type="domain" description="Histidine kinase" evidence="14">
    <location>
        <begin position="239"/>
        <end position="453"/>
    </location>
</feature>
<evidence type="ECO:0000259" key="14">
    <source>
        <dbReference type="PROSITE" id="PS50109"/>
    </source>
</evidence>
<evidence type="ECO:0000256" key="6">
    <source>
        <dbReference type="ARBA" id="ARBA00022692"/>
    </source>
</evidence>
<protein>
    <recommendedName>
        <fullName evidence="3">histidine kinase</fullName>
        <ecNumber evidence="3">2.7.13.3</ecNumber>
    </recommendedName>
</protein>
<dbReference type="SUPFAM" id="SSF47384">
    <property type="entry name" value="Homodimeric domain of signal transducing histidine kinase"/>
    <property type="match status" value="1"/>
</dbReference>
<dbReference type="InterPro" id="IPR036890">
    <property type="entry name" value="HATPase_C_sf"/>
</dbReference>
<evidence type="ECO:0000256" key="8">
    <source>
        <dbReference type="ARBA" id="ARBA00022777"/>
    </source>
</evidence>
<dbReference type="Pfam" id="PF02518">
    <property type="entry name" value="HATPase_c"/>
    <property type="match status" value="1"/>
</dbReference>
<evidence type="ECO:0000256" key="3">
    <source>
        <dbReference type="ARBA" id="ARBA00012438"/>
    </source>
</evidence>
<gene>
    <name evidence="15" type="ORF">KDM90_13360</name>
</gene>